<feature type="non-terminal residue" evidence="2">
    <location>
        <position position="1"/>
    </location>
</feature>
<dbReference type="Proteomes" id="UP000693946">
    <property type="component" value="Unassembled WGS sequence"/>
</dbReference>
<keyword evidence="3" id="KW-1185">Reference proteome</keyword>
<dbReference type="EMBL" id="JAGKHQ010001251">
    <property type="protein sequence ID" value="KAG7459151.1"/>
    <property type="molecule type" value="Genomic_DNA"/>
</dbReference>
<protein>
    <submittedName>
        <fullName evidence="2">Uncharacterized protein</fullName>
    </submittedName>
</protein>
<keyword evidence="1" id="KW-0732">Signal</keyword>
<organism evidence="2 3">
    <name type="scientific">Solea senegalensis</name>
    <name type="common">Senegalese sole</name>
    <dbReference type="NCBI Taxonomy" id="28829"/>
    <lineage>
        <taxon>Eukaryota</taxon>
        <taxon>Metazoa</taxon>
        <taxon>Chordata</taxon>
        <taxon>Craniata</taxon>
        <taxon>Vertebrata</taxon>
        <taxon>Euteleostomi</taxon>
        <taxon>Actinopterygii</taxon>
        <taxon>Neopterygii</taxon>
        <taxon>Teleostei</taxon>
        <taxon>Neoteleostei</taxon>
        <taxon>Acanthomorphata</taxon>
        <taxon>Carangaria</taxon>
        <taxon>Pleuronectiformes</taxon>
        <taxon>Pleuronectoidei</taxon>
        <taxon>Soleidae</taxon>
        <taxon>Solea</taxon>
    </lineage>
</organism>
<feature type="non-terminal residue" evidence="2">
    <location>
        <position position="53"/>
    </location>
</feature>
<dbReference type="AlphaFoldDB" id="A0AAV6PHC2"/>
<evidence type="ECO:0000256" key="1">
    <source>
        <dbReference type="SAM" id="SignalP"/>
    </source>
</evidence>
<gene>
    <name evidence="2" type="ORF">JOB18_020359</name>
</gene>
<reference evidence="2 3" key="1">
    <citation type="journal article" date="2021" name="Sci. Rep.">
        <title>Chromosome anchoring in Senegalese sole (Solea senegalensis) reveals sex-associated markers and genome rearrangements in flatfish.</title>
        <authorList>
            <person name="Guerrero-Cozar I."/>
            <person name="Gomez-Garrido J."/>
            <person name="Berbel C."/>
            <person name="Martinez-Blanch J.F."/>
            <person name="Alioto T."/>
            <person name="Claros M.G."/>
            <person name="Gagnaire P.A."/>
            <person name="Manchado M."/>
        </authorList>
    </citation>
    <scope>NUCLEOTIDE SEQUENCE [LARGE SCALE GENOMIC DNA]</scope>
    <source>
        <strain evidence="2">Sse05_10M</strain>
    </source>
</reference>
<sequence>LSARFQLLLQLLLQLCINPGYRQAGPSPHLLFTTQRAYHLQPARNSVAVLKRR</sequence>
<feature type="signal peptide" evidence="1">
    <location>
        <begin position="1"/>
        <end position="24"/>
    </location>
</feature>
<evidence type="ECO:0000313" key="3">
    <source>
        <dbReference type="Proteomes" id="UP000693946"/>
    </source>
</evidence>
<proteinExistence type="predicted"/>
<feature type="chain" id="PRO_5043316466" evidence="1">
    <location>
        <begin position="25"/>
        <end position="53"/>
    </location>
</feature>
<accession>A0AAV6PHC2</accession>
<comment type="caution">
    <text evidence="2">The sequence shown here is derived from an EMBL/GenBank/DDBJ whole genome shotgun (WGS) entry which is preliminary data.</text>
</comment>
<name>A0AAV6PHC2_SOLSE</name>
<evidence type="ECO:0000313" key="2">
    <source>
        <dbReference type="EMBL" id="KAG7459151.1"/>
    </source>
</evidence>